<reference evidence="2 3" key="1">
    <citation type="submission" date="2020-06" db="EMBL/GenBank/DDBJ databases">
        <authorList>
            <person name="Li R."/>
            <person name="Bekaert M."/>
        </authorList>
    </citation>
    <scope>NUCLEOTIDE SEQUENCE [LARGE SCALE GENOMIC DNA]</scope>
    <source>
        <strain evidence="3">wild</strain>
    </source>
</reference>
<dbReference type="EMBL" id="CACVKT020002163">
    <property type="protein sequence ID" value="CAC5375804.1"/>
    <property type="molecule type" value="Genomic_DNA"/>
</dbReference>
<keyword evidence="1" id="KW-0472">Membrane</keyword>
<proteinExistence type="predicted"/>
<dbReference type="AlphaFoldDB" id="A0A6J8AY82"/>
<feature type="transmembrane region" description="Helical" evidence="1">
    <location>
        <begin position="42"/>
        <end position="64"/>
    </location>
</feature>
<evidence type="ECO:0000256" key="1">
    <source>
        <dbReference type="SAM" id="Phobius"/>
    </source>
</evidence>
<dbReference type="Proteomes" id="UP000507470">
    <property type="component" value="Unassembled WGS sequence"/>
</dbReference>
<feature type="transmembrane region" description="Helical" evidence="1">
    <location>
        <begin position="154"/>
        <end position="176"/>
    </location>
</feature>
<name>A0A6J8AY82_MYTCO</name>
<protein>
    <submittedName>
        <fullName evidence="2">Uncharacterized protein</fullName>
    </submittedName>
</protein>
<feature type="transmembrane region" description="Helical" evidence="1">
    <location>
        <begin position="108"/>
        <end position="133"/>
    </location>
</feature>
<accession>A0A6J8AY82</accession>
<organism evidence="2 3">
    <name type="scientific">Mytilus coruscus</name>
    <name type="common">Sea mussel</name>
    <dbReference type="NCBI Taxonomy" id="42192"/>
    <lineage>
        <taxon>Eukaryota</taxon>
        <taxon>Metazoa</taxon>
        <taxon>Spiralia</taxon>
        <taxon>Lophotrochozoa</taxon>
        <taxon>Mollusca</taxon>
        <taxon>Bivalvia</taxon>
        <taxon>Autobranchia</taxon>
        <taxon>Pteriomorphia</taxon>
        <taxon>Mytilida</taxon>
        <taxon>Mytiloidea</taxon>
        <taxon>Mytilidae</taxon>
        <taxon>Mytilinae</taxon>
        <taxon>Mytilus</taxon>
    </lineage>
</organism>
<keyword evidence="3" id="KW-1185">Reference proteome</keyword>
<keyword evidence="1" id="KW-0812">Transmembrane</keyword>
<keyword evidence="1" id="KW-1133">Transmembrane helix</keyword>
<evidence type="ECO:0000313" key="3">
    <source>
        <dbReference type="Proteomes" id="UP000507470"/>
    </source>
</evidence>
<sequence length="276" mass="30452">MSEAPVVNSPVSPPTVIQGFGNQPVQTSGIQQQEFPVGRLKMFGYIQIGLGIALGILSLVGVILDVIAMEKYQDCLTGSDLNGHYDPVYNIYHTVGSYSRFCSAYSHLLLGMDITCLICSGWYILTGLLPLCMTRQRESTWRCLRDRREHKSVVTSYLVAALSFAEVVVAIIAASFCCCCSAWGTSNQQGVIFVNGRQPMMLNQQQTQLPMATVQPGMFTNEQTSYPTVQNPRSHQYQVMNTNEPTGHQIETVGGPQLLMNSIQPTFATNPPPYKQ</sequence>
<evidence type="ECO:0000313" key="2">
    <source>
        <dbReference type="EMBL" id="CAC5375804.1"/>
    </source>
</evidence>
<gene>
    <name evidence="2" type="ORF">MCOR_12677</name>
</gene>